<keyword evidence="15" id="KW-1185">Reference proteome</keyword>
<dbReference type="Gene3D" id="3.30.420.380">
    <property type="match status" value="1"/>
</dbReference>
<evidence type="ECO:0000256" key="9">
    <source>
        <dbReference type="ARBA" id="ARBA00023136"/>
    </source>
</evidence>
<keyword evidence="5" id="KW-0997">Cell inner membrane</keyword>
<feature type="domain" description="GspL cytoplasmic actin-ATPase-like" evidence="12">
    <location>
        <begin position="8"/>
        <end position="132"/>
    </location>
</feature>
<evidence type="ECO:0000256" key="8">
    <source>
        <dbReference type="ARBA" id="ARBA00022989"/>
    </source>
</evidence>
<evidence type="ECO:0000256" key="10">
    <source>
        <dbReference type="PIRNR" id="PIRNR015761"/>
    </source>
</evidence>
<comment type="function">
    <text evidence="10">Inner membrane component of the type II secretion system required for the energy-dependent secretion of extracellular factors such as proteases and toxins from the periplasm.</text>
</comment>
<comment type="subcellular location">
    <subcellularLocation>
        <location evidence="1">Cell inner membrane</location>
        <topology evidence="1">Single-pass membrane protein</topology>
    </subcellularLocation>
</comment>
<dbReference type="InterPro" id="IPR007812">
    <property type="entry name" value="T2SS_protein-GspL"/>
</dbReference>
<keyword evidence="3 10" id="KW-0813">Transport</keyword>
<keyword evidence="8 11" id="KW-1133">Transmembrane helix</keyword>
<sequence>MDNNANRIEWLADQGTWLITESPGMAPRNLEDWAEEQPEMTGVSLVLAATNYACHWLTLPGVKGRHLVRALPFALEDMLVRDVSDYTVVPGGSRVSQHKAYVVETDLIDRLLELLAIHHLRLVSLTPETALLADDQIARADTGWAINIPGKFEGCVPDVALPAVLEAICGDTLDREVTLAVRSMDEGNLLKTTISSGYPDAFDDINISVGEAKLVETTTTLLQGRNAAVHREKKPKAWWAGVASYAAVLTVLGCGYLMVDNARKEQQILEVTQSSQALYKSWFPGESTSNYESKFRRKLRSSGDVSEDAGFDTVMGGVAAAWSSVAATDSVVQVQSIRYSERIGEFLLDVDAGQQAALQAFKQALEAQGLSAEIASAKADKDVIKGRIKVGGAA</sequence>
<evidence type="ECO:0000256" key="7">
    <source>
        <dbReference type="ARBA" id="ARBA00022927"/>
    </source>
</evidence>
<dbReference type="Proteomes" id="UP001481413">
    <property type="component" value="Unassembled WGS sequence"/>
</dbReference>
<evidence type="ECO:0000259" key="12">
    <source>
        <dbReference type="Pfam" id="PF05134"/>
    </source>
</evidence>
<evidence type="ECO:0000256" key="3">
    <source>
        <dbReference type="ARBA" id="ARBA00022448"/>
    </source>
</evidence>
<evidence type="ECO:0000256" key="6">
    <source>
        <dbReference type="ARBA" id="ARBA00022692"/>
    </source>
</evidence>
<evidence type="ECO:0000259" key="13">
    <source>
        <dbReference type="Pfam" id="PF12693"/>
    </source>
</evidence>
<dbReference type="PIRSF" id="PIRSF015761">
    <property type="entry name" value="Protein_L"/>
    <property type="match status" value="1"/>
</dbReference>
<keyword evidence="4" id="KW-1003">Cell membrane</keyword>
<gene>
    <name evidence="14" type="ORF">NBRC116585_24230</name>
</gene>
<evidence type="ECO:0000256" key="5">
    <source>
        <dbReference type="ARBA" id="ARBA00022519"/>
    </source>
</evidence>
<evidence type="ECO:0000256" key="2">
    <source>
        <dbReference type="ARBA" id="ARBA00005318"/>
    </source>
</evidence>
<dbReference type="InterPro" id="IPR043129">
    <property type="entry name" value="ATPase_NBD"/>
</dbReference>
<reference evidence="14 15" key="1">
    <citation type="submission" date="2024-04" db="EMBL/GenBank/DDBJ databases">
        <title>Draft genome sequence of Thalassolituus maritimus NBRC 116585.</title>
        <authorList>
            <person name="Miyakawa T."/>
            <person name="Kusuya Y."/>
            <person name="Miura T."/>
        </authorList>
    </citation>
    <scope>NUCLEOTIDE SEQUENCE [LARGE SCALE GENOMIC DNA]</scope>
    <source>
        <strain evidence="14 15">5NW40-0001</strain>
    </source>
</reference>
<feature type="transmembrane region" description="Helical" evidence="11">
    <location>
        <begin position="237"/>
        <end position="259"/>
    </location>
</feature>
<dbReference type="RefSeq" id="WP_353295530.1">
    <property type="nucleotide sequence ID" value="NZ_BAABWH010000006.1"/>
</dbReference>
<dbReference type="Gene3D" id="3.30.1360.100">
    <property type="entry name" value="General secretion pathway protein M, EpsM"/>
    <property type="match status" value="1"/>
</dbReference>
<dbReference type="Pfam" id="PF12693">
    <property type="entry name" value="GspL_C"/>
    <property type="match status" value="1"/>
</dbReference>
<comment type="caution">
    <text evidence="14">The sequence shown here is derived from an EMBL/GenBank/DDBJ whole genome shotgun (WGS) entry which is preliminary data.</text>
</comment>
<evidence type="ECO:0000313" key="15">
    <source>
        <dbReference type="Proteomes" id="UP001481413"/>
    </source>
</evidence>
<feature type="domain" description="GspL periplasmic" evidence="13">
    <location>
        <begin position="238"/>
        <end position="390"/>
    </location>
</feature>
<protein>
    <recommendedName>
        <fullName evidence="10">Type II secretion system protein L</fullName>
        <shortName evidence="10">T2SS protein L</shortName>
    </recommendedName>
</protein>
<dbReference type="Pfam" id="PF05134">
    <property type="entry name" value="T2SSL"/>
    <property type="match status" value="1"/>
</dbReference>
<evidence type="ECO:0000313" key="14">
    <source>
        <dbReference type="EMBL" id="GAA6146305.1"/>
    </source>
</evidence>
<keyword evidence="7 10" id="KW-0653">Protein transport</keyword>
<keyword evidence="9 11" id="KW-0472">Membrane</keyword>
<dbReference type="SUPFAM" id="SSF53067">
    <property type="entry name" value="Actin-like ATPase domain"/>
    <property type="match status" value="1"/>
</dbReference>
<comment type="similarity">
    <text evidence="2 10">Belongs to the GSP L family.</text>
</comment>
<evidence type="ECO:0000256" key="4">
    <source>
        <dbReference type="ARBA" id="ARBA00022475"/>
    </source>
</evidence>
<dbReference type="InterPro" id="IPR024230">
    <property type="entry name" value="GspL_cyto_dom"/>
</dbReference>
<dbReference type="InterPro" id="IPR025691">
    <property type="entry name" value="GspL_pp_dom"/>
</dbReference>
<dbReference type="NCBIfam" id="TIGR01709">
    <property type="entry name" value="typeII_sec_gspL"/>
    <property type="match status" value="1"/>
</dbReference>
<accession>A0ABQ0A1M4</accession>
<evidence type="ECO:0000256" key="11">
    <source>
        <dbReference type="SAM" id="Phobius"/>
    </source>
</evidence>
<proteinExistence type="inferred from homology"/>
<organism evidence="14 15">
    <name type="scientific">Thalassolituus maritimus</name>
    <dbReference type="NCBI Taxonomy" id="484498"/>
    <lineage>
        <taxon>Bacteria</taxon>
        <taxon>Pseudomonadati</taxon>
        <taxon>Pseudomonadota</taxon>
        <taxon>Gammaproteobacteria</taxon>
        <taxon>Oceanospirillales</taxon>
        <taxon>Oceanospirillaceae</taxon>
        <taxon>Thalassolituus</taxon>
    </lineage>
</organism>
<name>A0ABQ0A1M4_9GAMM</name>
<evidence type="ECO:0000256" key="1">
    <source>
        <dbReference type="ARBA" id="ARBA00004377"/>
    </source>
</evidence>
<dbReference type="EMBL" id="BAABWH010000006">
    <property type="protein sequence ID" value="GAA6146305.1"/>
    <property type="molecule type" value="Genomic_DNA"/>
</dbReference>
<keyword evidence="6 11" id="KW-0812">Transmembrane</keyword>